<evidence type="ECO:0000256" key="5">
    <source>
        <dbReference type="ARBA" id="ARBA00023136"/>
    </source>
</evidence>
<evidence type="ECO:0000256" key="2">
    <source>
        <dbReference type="ARBA" id="ARBA00022512"/>
    </source>
</evidence>
<comment type="similarity">
    <text evidence="1 7">Belongs to the expansin family. Expansin A subfamily.</text>
</comment>
<keyword evidence="4" id="KW-0732">Signal</keyword>
<evidence type="ECO:0000259" key="9">
    <source>
        <dbReference type="PROSITE" id="PS50843"/>
    </source>
</evidence>
<dbReference type="PRINTS" id="PR01226">
    <property type="entry name" value="EXPANSIN"/>
</dbReference>
<keyword evidence="5" id="KW-0472">Membrane</keyword>
<dbReference type="GO" id="GO:0005576">
    <property type="term" value="C:extracellular region"/>
    <property type="evidence" value="ECO:0007669"/>
    <property type="project" value="InterPro"/>
</dbReference>
<comment type="function">
    <text evidence="7">Causes loosening and extension of plant cell walls by disrupting non-covalent bonding between cellulose microfibrils and matrix glucans. No enzymatic activity has been found.</text>
</comment>
<proteinExistence type="inferred from homology"/>
<dbReference type="KEGG" id="eus:EUTSA_v10005494mg"/>
<sequence length="278" mass="30699">MVRPKTKRSCIFIRHGFSILPLTPIRDPHEPTAILVSVADLGLAHVGLSNTNSVWYDAHATFYGDLSGGETMQGACGYGDLFKQGYGLETAALSTALFNNGQTCGACFELECVNSQWCKPKAGSIKITATNFCPPNYAEPVQYHWCNPPNKHFDLSMKMFTSIAEYRGGIVPVRFRRVACQKSGGVRFEIKGNPYFIMVLVYNVGGAGDVISVAIKGDKSNWVAMQRNWGQIWNTGVNLVGQRLSFMVRTSDGRSMTFYNVAPESWGFGQTFEGRSNF</sequence>
<evidence type="ECO:0000256" key="1">
    <source>
        <dbReference type="ARBA" id="ARBA00005392"/>
    </source>
</evidence>
<evidence type="ECO:0000256" key="7">
    <source>
        <dbReference type="RuleBase" id="RU365023"/>
    </source>
</evidence>
<dbReference type="PROSITE" id="PS50843">
    <property type="entry name" value="EXPANSIN_CBD"/>
    <property type="match status" value="1"/>
</dbReference>
<keyword evidence="3 7" id="KW-0964">Secreted</keyword>
<dbReference type="InterPro" id="IPR009009">
    <property type="entry name" value="RlpA-like_DPBB"/>
</dbReference>
<dbReference type="InterPro" id="IPR007118">
    <property type="entry name" value="Expan_Lol_pI"/>
</dbReference>
<dbReference type="EMBL" id="KI517748">
    <property type="protein sequence ID" value="ESQ32565.1"/>
    <property type="molecule type" value="Genomic_DNA"/>
</dbReference>
<protein>
    <recommendedName>
        <fullName evidence="7">Expansin</fullName>
    </recommendedName>
</protein>
<dbReference type="SUPFAM" id="SSF50685">
    <property type="entry name" value="Barwin-like endoglucanases"/>
    <property type="match status" value="1"/>
</dbReference>
<evidence type="ECO:0000256" key="3">
    <source>
        <dbReference type="ARBA" id="ARBA00022525"/>
    </source>
</evidence>
<dbReference type="InterPro" id="IPR036908">
    <property type="entry name" value="RlpA-like_sf"/>
</dbReference>
<dbReference type="GO" id="GO:0009653">
    <property type="term" value="P:anatomical structure morphogenesis"/>
    <property type="evidence" value="ECO:0007669"/>
    <property type="project" value="UniProtKB-ARBA"/>
</dbReference>
<evidence type="ECO:0000256" key="6">
    <source>
        <dbReference type="ARBA" id="ARBA00023316"/>
    </source>
</evidence>
<dbReference type="PROSITE" id="PS50842">
    <property type="entry name" value="EXPANSIN_EG45"/>
    <property type="match status" value="1"/>
</dbReference>
<dbReference type="Pfam" id="PF01357">
    <property type="entry name" value="Expansin_C"/>
    <property type="match status" value="1"/>
</dbReference>
<dbReference type="InterPro" id="IPR007112">
    <property type="entry name" value="Expansin/allergen_DPBB_dom"/>
</dbReference>
<dbReference type="GO" id="GO:0009664">
    <property type="term" value="P:plant-type cell wall organization"/>
    <property type="evidence" value="ECO:0007669"/>
    <property type="project" value="InterPro"/>
</dbReference>
<gene>
    <name evidence="10" type="ORF">EUTSA_v10005494mg</name>
</gene>
<dbReference type="CDD" id="cd22274">
    <property type="entry name" value="DPBB_EXPA_N"/>
    <property type="match status" value="1"/>
</dbReference>
<dbReference type="SUPFAM" id="SSF49590">
    <property type="entry name" value="PHL pollen allergen"/>
    <property type="match status" value="1"/>
</dbReference>
<dbReference type="GO" id="GO:0016020">
    <property type="term" value="C:membrane"/>
    <property type="evidence" value="ECO:0007669"/>
    <property type="project" value="UniProtKB-SubCell"/>
</dbReference>
<evidence type="ECO:0000256" key="4">
    <source>
        <dbReference type="ARBA" id="ARBA00022729"/>
    </source>
</evidence>
<dbReference type="Gene3D" id="2.60.40.760">
    <property type="entry name" value="Expansin, cellulose-binding-like domain"/>
    <property type="match status" value="1"/>
</dbReference>
<evidence type="ECO:0000313" key="10">
    <source>
        <dbReference type="EMBL" id="ESQ32565.1"/>
    </source>
</evidence>
<dbReference type="OMA" id="HWCNPPQ"/>
<keyword evidence="6 7" id="KW-0961">Cell wall biogenesis/degradation</keyword>
<dbReference type="eggNOG" id="ENOG502QQNJ">
    <property type="taxonomic scope" value="Eukaryota"/>
</dbReference>
<feature type="domain" description="Expansin-like CBD" evidence="9">
    <location>
        <begin position="195"/>
        <end position="274"/>
    </location>
</feature>
<dbReference type="InterPro" id="IPR007117">
    <property type="entry name" value="Expansin_CBD"/>
</dbReference>
<dbReference type="Gene3D" id="2.40.40.10">
    <property type="entry name" value="RlpA-like domain"/>
    <property type="match status" value="1"/>
</dbReference>
<dbReference type="SMART" id="SM00837">
    <property type="entry name" value="DPBB_1"/>
    <property type="match status" value="1"/>
</dbReference>
<dbReference type="Pfam" id="PF03330">
    <property type="entry name" value="DPBB_1"/>
    <property type="match status" value="1"/>
</dbReference>
<dbReference type="InterPro" id="IPR036749">
    <property type="entry name" value="Expansin_CBD_sf"/>
</dbReference>
<evidence type="ECO:0000313" key="11">
    <source>
        <dbReference type="Proteomes" id="UP000030689"/>
    </source>
</evidence>
<dbReference type="PRINTS" id="PR01225">
    <property type="entry name" value="EXPANSNFAMLY"/>
</dbReference>
<keyword evidence="11" id="KW-1185">Reference proteome</keyword>
<accession>V4K4W9</accession>
<feature type="domain" description="Expansin-like EG45" evidence="8">
    <location>
        <begin position="73"/>
        <end position="185"/>
    </location>
</feature>
<reference evidence="10 11" key="1">
    <citation type="journal article" date="2013" name="Front. Plant Sci.">
        <title>The Reference Genome of the Halophytic Plant Eutrema salsugineum.</title>
        <authorList>
            <person name="Yang R."/>
            <person name="Jarvis D.E."/>
            <person name="Chen H."/>
            <person name="Beilstein M.A."/>
            <person name="Grimwood J."/>
            <person name="Jenkins J."/>
            <person name="Shu S."/>
            <person name="Prochnik S."/>
            <person name="Xin M."/>
            <person name="Ma C."/>
            <person name="Schmutz J."/>
            <person name="Wing R.A."/>
            <person name="Mitchell-Olds T."/>
            <person name="Schumaker K.S."/>
            <person name="Wang X."/>
        </authorList>
    </citation>
    <scope>NUCLEOTIDE SEQUENCE [LARGE SCALE GENOMIC DNA]</scope>
</reference>
<dbReference type="Proteomes" id="UP000030689">
    <property type="component" value="Unassembled WGS sequence"/>
</dbReference>
<dbReference type="PANTHER" id="PTHR31867">
    <property type="entry name" value="EXPANSIN-A15"/>
    <property type="match status" value="1"/>
</dbReference>
<dbReference type="Gramene" id="ESQ32565">
    <property type="protein sequence ID" value="ESQ32565"/>
    <property type="gene ID" value="EUTSA_v10005494mg"/>
</dbReference>
<dbReference type="InterPro" id="IPR002963">
    <property type="entry name" value="Expansin"/>
</dbReference>
<keyword evidence="2 7" id="KW-0134">Cell wall</keyword>
<dbReference type="AlphaFoldDB" id="V4K4W9"/>
<evidence type="ECO:0000259" key="8">
    <source>
        <dbReference type="PROSITE" id="PS50842"/>
    </source>
</evidence>
<name>V4K4W9_EUTSA</name>
<comment type="subcellular location">
    <subcellularLocation>
        <location evidence="7">Secreted</location>
        <location evidence="7">Cell wall</location>
    </subcellularLocation>
    <subcellularLocation>
        <location evidence="7">Membrane</location>
        <topology evidence="7">Peripheral membrane protein</topology>
    </subcellularLocation>
</comment>
<organism evidence="10 11">
    <name type="scientific">Eutrema salsugineum</name>
    <name type="common">Saltwater cress</name>
    <name type="synonym">Sisymbrium salsugineum</name>
    <dbReference type="NCBI Taxonomy" id="72664"/>
    <lineage>
        <taxon>Eukaryota</taxon>
        <taxon>Viridiplantae</taxon>
        <taxon>Streptophyta</taxon>
        <taxon>Embryophyta</taxon>
        <taxon>Tracheophyta</taxon>
        <taxon>Spermatophyta</taxon>
        <taxon>Magnoliopsida</taxon>
        <taxon>eudicotyledons</taxon>
        <taxon>Gunneridae</taxon>
        <taxon>Pentapetalae</taxon>
        <taxon>rosids</taxon>
        <taxon>malvids</taxon>
        <taxon>Brassicales</taxon>
        <taxon>Brassicaceae</taxon>
        <taxon>Eutremeae</taxon>
        <taxon>Eutrema</taxon>
    </lineage>
</organism>